<proteinExistence type="inferred from homology"/>
<feature type="region of interest" description="Disordered" evidence="11">
    <location>
        <begin position="449"/>
        <end position="472"/>
    </location>
</feature>
<comment type="subcellular location">
    <subcellularLocation>
        <location evidence="1 10">Mitochondrion inner membrane</location>
    </subcellularLocation>
</comment>
<dbReference type="AlphaFoldDB" id="A0A8H6T442"/>
<reference evidence="13" key="1">
    <citation type="submission" date="2020-05" db="EMBL/GenBank/DDBJ databases">
        <title>Mycena genomes resolve the evolution of fungal bioluminescence.</title>
        <authorList>
            <person name="Tsai I.J."/>
        </authorList>
    </citation>
    <scope>NUCLEOTIDE SEQUENCE</scope>
    <source>
        <strain evidence="13">171206Taipei</strain>
    </source>
</reference>
<dbReference type="SUPFAM" id="SSF81383">
    <property type="entry name" value="F-box domain"/>
    <property type="match status" value="1"/>
</dbReference>
<feature type="compositionally biased region" description="Polar residues" evidence="11">
    <location>
        <begin position="450"/>
        <end position="466"/>
    </location>
</feature>
<evidence type="ECO:0000256" key="2">
    <source>
        <dbReference type="ARBA" id="ARBA00007255"/>
    </source>
</evidence>
<dbReference type="PROSITE" id="PS00822">
    <property type="entry name" value="CYTO_HEME_LYASE_2"/>
    <property type="match status" value="1"/>
</dbReference>
<dbReference type="Proteomes" id="UP000636479">
    <property type="component" value="Unassembled WGS sequence"/>
</dbReference>
<dbReference type="RefSeq" id="XP_037223447.1">
    <property type="nucleotide sequence ID" value="XM_037360562.1"/>
</dbReference>
<dbReference type="InterPro" id="IPR000511">
    <property type="entry name" value="Holocyt_c/c1_synthase"/>
</dbReference>
<dbReference type="PANTHER" id="PTHR12743">
    <property type="entry name" value="CYTOCHROME C1 HEME LYASE"/>
    <property type="match status" value="1"/>
</dbReference>
<dbReference type="PANTHER" id="PTHR12743:SF3">
    <property type="entry name" value="HOLOCYTOCHROME-C SYNTHASE"/>
    <property type="match status" value="1"/>
</dbReference>
<keyword evidence="9 10" id="KW-0456">Lyase</keyword>
<keyword evidence="3 10" id="KW-0349">Heme</keyword>
<dbReference type="Pfam" id="PF01265">
    <property type="entry name" value="Cyto_heme_lyase"/>
    <property type="match status" value="1"/>
</dbReference>
<dbReference type="PROSITE" id="PS00821">
    <property type="entry name" value="CYTO_HEME_LYASE_1"/>
    <property type="match status" value="1"/>
</dbReference>
<keyword evidence="7 10" id="KW-0496">Mitochondrion</keyword>
<protein>
    <recommendedName>
        <fullName evidence="10">Holocytochrome c-type synthase</fullName>
        <ecNumber evidence="10">4.4.1.17</ecNumber>
    </recommendedName>
</protein>
<evidence type="ECO:0000259" key="12">
    <source>
        <dbReference type="PROSITE" id="PS50219"/>
    </source>
</evidence>
<evidence type="ECO:0000256" key="9">
    <source>
        <dbReference type="ARBA" id="ARBA00023239"/>
    </source>
</evidence>
<evidence type="ECO:0000256" key="8">
    <source>
        <dbReference type="ARBA" id="ARBA00023136"/>
    </source>
</evidence>
<evidence type="ECO:0000256" key="7">
    <source>
        <dbReference type="ARBA" id="ARBA00023128"/>
    </source>
</evidence>
<evidence type="ECO:0000256" key="10">
    <source>
        <dbReference type="RuleBase" id="RU363130"/>
    </source>
</evidence>
<comment type="similarity">
    <text evidence="2 10">Belongs to the cytochrome c-type heme lyase family.</text>
</comment>
<comment type="function">
    <text evidence="10">Lyase that catalyzes the covalent linking of the heme group to the cytochrome C apoprotein to produce the mature functional cytochrome.</text>
</comment>
<evidence type="ECO:0000256" key="3">
    <source>
        <dbReference type="ARBA" id="ARBA00022617"/>
    </source>
</evidence>
<evidence type="ECO:0000256" key="4">
    <source>
        <dbReference type="ARBA" id="ARBA00022723"/>
    </source>
</evidence>
<evidence type="ECO:0000313" key="13">
    <source>
        <dbReference type="EMBL" id="KAF7309997.1"/>
    </source>
</evidence>
<keyword evidence="8 10" id="KW-0472">Membrane</keyword>
<sequence>MPLSKWRIALNGLKTTTNADHRPRTAPDIALPPDITAQIATEVYELIMNYLVDVQSLLACMLVCRAWYPRSHHLLLRLMACRPRAMSGMFHGGAGTINCAVPYLDSEGAVIYGASDGIYLGTKDASRDRLISLRNVTHIEIFYDVNLLTADSELVSFPLQSLVTRTIKSLEAPRAKNLIFLTVHRSVAPGQRHRVCVLKSSTLSGVIKVFDIVRDQRGTRLTSAVELYIPMETSSVHFLTHTRVAAVLKKTVARQSAFEMINIVSAETQSLLDPSDTRLAFASKKDEVGRAIGVFGVSGNFLVCTEKMAFFIDRHGRLAEDSTKLKWKDKVASVVINGKYLFAFATECLEVWNLEDSQLVQRIKGQYRPLNDMPTAKEQLLMLDLNTHHITKSVAAAPPQACPVDHKSLGSTSSQASCPVAHDTPKPAQCPVDHDAIDIRNQMPHLSQDVAPSQSTSLPTSRTISSIPRDPSSKWEYPSPQQFYNALVRKGNETPEELAHVETMVEIHNFLNEEAWQEVLKWEKRVHNSDDIQLTRFKGRPGEISPKARMWLFAGWLLPSRFNTEPPFDRHDWIVRRPKTGEEVRYVIDYYSAPPEPDGSPVFSLDVRPALDSVGSIKERIAVATEEVWAALRKD</sequence>
<evidence type="ECO:0000256" key="6">
    <source>
        <dbReference type="ARBA" id="ARBA00023004"/>
    </source>
</evidence>
<evidence type="ECO:0000256" key="1">
    <source>
        <dbReference type="ARBA" id="ARBA00004273"/>
    </source>
</evidence>
<dbReference type="GeneID" id="59343078"/>
<keyword evidence="5 10" id="KW-0999">Mitochondrion inner membrane</keyword>
<accession>A0A8H6T442</accession>
<keyword evidence="6 10" id="KW-0408">Iron</keyword>
<dbReference type="PROSITE" id="PS50219">
    <property type="entry name" value="CNH"/>
    <property type="match status" value="1"/>
</dbReference>
<organism evidence="13 14">
    <name type="scientific">Mycena indigotica</name>
    <dbReference type="NCBI Taxonomy" id="2126181"/>
    <lineage>
        <taxon>Eukaryota</taxon>
        <taxon>Fungi</taxon>
        <taxon>Dikarya</taxon>
        <taxon>Basidiomycota</taxon>
        <taxon>Agaricomycotina</taxon>
        <taxon>Agaricomycetes</taxon>
        <taxon>Agaricomycetidae</taxon>
        <taxon>Agaricales</taxon>
        <taxon>Marasmiineae</taxon>
        <taxon>Mycenaceae</taxon>
        <taxon>Mycena</taxon>
    </lineage>
</organism>
<gene>
    <name evidence="13" type="ORF">MIND_00372500</name>
</gene>
<dbReference type="InterPro" id="IPR001180">
    <property type="entry name" value="CNH_dom"/>
</dbReference>
<dbReference type="InterPro" id="IPR036047">
    <property type="entry name" value="F-box-like_dom_sf"/>
</dbReference>
<dbReference type="GO" id="GO:0046872">
    <property type="term" value="F:metal ion binding"/>
    <property type="evidence" value="ECO:0007669"/>
    <property type="project" value="UniProtKB-KW"/>
</dbReference>
<comment type="catalytic activity">
    <reaction evidence="10">
        <text>holo-[cytochrome c] = apo-[cytochrome c] + heme b</text>
        <dbReference type="Rhea" id="RHEA:22648"/>
        <dbReference type="Rhea" id="RHEA-COMP:10725"/>
        <dbReference type="Rhea" id="RHEA-COMP:10726"/>
        <dbReference type="ChEBI" id="CHEBI:29950"/>
        <dbReference type="ChEBI" id="CHEBI:60344"/>
        <dbReference type="ChEBI" id="CHEBI:83739"/>
        <dbReference type="EC" id="4.4.1.17"/>
    </reaction>
</comment>
<dbReference type="EC" id="4.4.1.17" evidence="10"/>
<dbReference type="SMART" id="SM00036">
    <property type="entry name" value="CNH"/>
    <property type="match status" value="1"/>
</dbReference>
<evidence type="ECO:0000256" key="5">
    <source>
        <dbReference type="ARBA" id="ARBA00022792"/>
    </source>
</evidence>
<evidence type="ECO:0000256" key="11">
    <source>
        <dbReference type="SAM" id="MobiDB-lite"/>
    </source>
</evidence>
<evidence type="ECO:0000313" key="14">
    <source>
        <dbReference type="Proteomes" id="UP000636479"/>
    </source>
</evidence>
<dbReference type="EMBL" id="JACAZF010000003">
    <property type="protein sequence ID" value="KAF7309997.1"/>
    <property type="molecule type" value="Genomic_DNA"/>
</dbReference>
<dbReference type="GO" id="GO:0005743">
    <property type="term" value="C:mitochondrial inner membrane"/>
    <property type="evidence" value="ECO:0007669"/>
    <property type="project" value="UniProtKB-SubCell"/>
</dbReference>
<keyword evidence="14" id="KW-1185">Reference proteome</keyword>
<dbReference type="Pfam" id="PF00780">
    <property type="entry name" value="CNH"/>
    <property type="match status" value="1"/>
</dbReference>
<feature type="domain" description="CNH" evidence="12">
    <location>
        <begin position="94"/>
        <end position="378"/>
    </location>
</feature>
<keyword evidence="4 10" id="KW-0479">Metal-binding</keyword>
<name>A0A8H6T442_9AGAR</name>
<dbReference type="GO" id="GO:0004408">
    <property type="term" value="F:holocytochrome-c synthase activity"/>
    <property type="evidence" value="ECO:0007669"/>
    <property type="project" value="UniProtKB-EC"/>
</dbReference>
<dbReference type="OrthoDB" id="4243at2759"/>
<comment type="caution">
    <text evidence="13">The sequence shown here is derived from an EMBL/GenBank/DDBJ whole genome shotgun (WGS) entry which is preliminary data.</text>
</comment>